<proteinExistence type="predicted"/>
<dbReference type="Proteomes" id="UP000885660">
    <property type="component" value="Unassembled WGS sequence"/>
</dbReference>
<accession>A0A7V0N0W7</accession>
<comment type="caution">
    <text evidence="1">The sequence shown here is derived from an EMBL/GenBank/DDBJ whole genome shotgun (WGS) entry which is preliminary data.</text>
</comment>
<evidence type="ECO:0000313" key="1">
    <source>
        <dbReference type="EMBL" id="HDN84862.1"/>
    </source>
</evidence>
<organism evidence="1">
    <name type="scientific">Aerophobetes bacterium</name>
    <dbReference type="NCBI Taxonomy" id="2030807"/>
    <lineage>
        <taxon>Bacteria</taxon>
        <taxon>Candidatus Aerophobota</taxon>
    </lineage>
</organism>
<protein>
    <submittedName>
        <fullName evidence="1">Uncharacterized protein</fullName>
    </submittedName>
</protein>
<dbReference type="EMBL" id="DRBC01000225">
    <property type="protein sequence ID" value="HDN84862.1"/>
    <property type="molecule type" value="Genomic_DNA"/>
</dbReference>
<name>A0A7V0N0W7_UNCAE</name>
<dbReference type="AlphaFoldDB" id="A0A7V0N0W7"/>
<reference evidence="1" key="1">
    <citation type="journal article" date="2020" name="mSystems">
        <title>Genome- and Community-Level Interaction Insights into Carbon Utilization and Element Cycling Functions of Hydrothermarchaeota in Hydrothermal Sediment.</title>
        <authorList>
            <person name="Zhou Z."/>
            <person name="Liu Y."/>
            <person name="Xu W."/>
            <person name="Pan J."/>
            <person name="Luo Z.H."/>
            <person name="Li M."/>
        </authorList>
    </citation>
    <scope>NUCLEOTIDE SEQUENCE [LARGE SCALE GENOMIC DNA]</scope>
    <source>
        <strain evidence="1">HyVt-219</strain>
    </source>
</reference>
<sequence length="62" mass="6979">MGAVEGLKNPIDIVRKLVENEVDAIIMPLGTFKLTKEFFRKKEAPARILTVDFVKDMKACSI</sequence>
<gene>
    <name evidence="1" type="ORF">ENG47_03790</name>
</gene>